<keyword evidence="7 9" id="KW-0456">Lyase</keyword>
<feature type="active site" description="Proton acceptor" evidence="9">
    <location>
        <position position="59"/>
    </location>
</feature>
<keyword evidence="4 9" id="KW-0028">Amino-acid biosynthesis</keyword>
<dbReference type="GO" id="GO:0005829">
    <property type="term" value="C:cytosol"/>
    <property type="evidence" value="ECO:0007669"/>
    <property type="project" value="TreeGrafter"/>
</dbReference>
<comment type="subunit">
    <text evidence="3 9">Tetramer of two alpha and two beta chains.</text>
</comment>
<dbReference type="InterPro" id="IPR013785">
    <property type="entry name" value="Aldolase_TIM"/>
</dbReference>
<keyword evidence="5 9" id="KW-0822">Tryptophan biosynthesis</keyword>
<evidence type="ECO:0000256" key="10">
    <source>
        <dbReference type="RuleBase" id="RU003662"/>
    </source>
</evidence>
<dbReference type="PANTHER" id="PTHR43406">
    <property type="entry name" value="TRYPTOPHAN SYNTHASE, ALPHA CHAIN"/>
    <property type="match status" value="1"/>
</dbReference>
<dbReference type="EC" id="4.2.1.20" evidence="9"/>
<dbReference type="InterPro" id="IPR018204">
    <property type="entry name" value="Trp_synthase_alpha_AS"/>
</dbReference>
<name>A0A285NUN7_NATPI</name>
<comment type="similarity">
    <text evidence="9 10">Belongs to the TrpA family.</text>
</comment>
<proteinExistence type="inferred from homology"/>
<evidence type="ECO:0000256" key="9">
    <source>
        <dbReference type="HAMAP-Rule" id="MF_00131"/>
    </source>
</evidence>
<dbReference type="NCBIfam" id="TIGR00262">
    <property type="entry name" value="trpA"/>
    <property type="match status" value="1"/>
</dbReference>
<reference evidence="12 13" key="1">
    <citation type="submission" date="2017-09" db="EMBL/GenBank/DDBJ databases">
        <authorList>
            <person name="Ehlers B."/>
            <person name="Leendertz F.H."/>
        </authorList>
    </citation>
    <scope>NUCLEOTIDE SEQUENCE [LARGE SCALE GENOMIC DNA]</scope>
    <source>
        <strain evidence="12 13">DSM 27208</strain>
    </source>
</reference>
<feature type="compositionally biased region" description="Basic and acidic residues" evidence="11">
    <location>
        <begin position="286"/>
        <end position="301"/>
    </location>
</feature>
<evidence type="ECO:0000256" key="5">
    <source>
        <dbReference type="ARBA" id="ARBA00022822"/>
    </source>
</evidence>
<dbReference type="InterPro" id="IPR011060">
    <property type="entry name" value="RibuloseP-bd_barrel"/>
</dbReference>
<dbReference type="CDD" id="cd04724">
    <property type="entry name" value="Tryptophan_synthase_alpha"/>
    <property type="match status" value="1"/>
</dbReference>
<dbReference type="OrthoDB" id="25658at2157"/>
<dbReference type="EMBL" id="OBEJ01000002">
    <property type="protein sequence ID" value="SNZ13165.1"/>
    <property type="molecule type" value="Genomic_DNA"/>
</dbReference>
<dbReference type="GO" id="GO:0004834">
    <property type="term" value="F:tryptophan synthase activity"/>
    <property type="evidence" value="ECO:0007669"/>
    <property type="project" value="UniProtKB-UniRule"/>
</dbReference>
<evidence type="ECO:0000256" key="8">
    <source>
        <dbReference type="ARBA" id="ARBA00049047"/>
    </source>
</evidence>
<dbReference type="UniPathway" id="UPA00035">
    <property type="reaction ID" value="UER00044"/>
</dbReference>
<organism evidence="12 13">
    <name type="scientific">Natronoarchaeum philippinense</name>
    <dbReference type="NCBI Taxonomy" id="558529"/>
    <lineage>
        <taxon>Archaea</taxon>
        <taxon>Methanobacteriati</taxon>
        <taxon>Methanobacteriota</taxon>
        <taxon>Stenosarchaea group</taxon>
        <taxon>Halobacteria</taxon>
        <taxon>Halobacteriales</taxon>
        <taxon>Natronoarchaeaceae</taxon>
    </lineage>
</organism>
<dbReference type="HAMAP" id="MF_00131">
    <property type="entry name" value="Trp_synth_alpha"/>
    <property type="match status" value="1"/>
</dbReference>
<accession>A0A285NUN7</accession>
<keyword evidence="6 9" id="KW-0057">Aromatic amino acid biosynthesis</keyword>
<evidence type="ECO:0000256" key="7">
    <source>
        <dbReference type="ARBA" id="ARBA00023239"/>
    </source>
</evidence>
<keyword evidence="13" id="KW-1185">Reference proteome</keyword>
<dbReference type="AlphaFoldDB" id="A0A285NUN7"/>
<dbReference type="Pfam" id="PF00290">
    <property type="entry name" value="Trp_syntA"/>
    <property type="match status" value="1"/>
</dbReference>
<evidence type="ECO:0000256" key="1">
    <source>
        <dbReference type="ARBA" id="ARBA00003365"/>
    </source>
</evidence>
<gene>
    <name evidence="9" type="primary">trpA</name>
    <name evidence="12" type="ORF">SAMN06269185_2064</name>
</gene>
<dbReference type="RefSeq" id="WP_097008970.1">
    <property type="nucleotide sequence ID" value="NZ_OBEJ01000002.1"/>
</dbReference>
<dbReference type="SUPFAM" id="SSF51366">
    <property type="entry name" value="Ribulose-phoshate binding barrel"/>
    <property type="match status" value="1"/>
</dbReference>
<evidence type="ECO:0000256" key="3">
    <source>
        <dbReference type="ARBA" id="ARBA00011270"/>
    </source>
</evidence>
<evidence type="ECO:0000256" key="11">
    <source>
        <dbReference type="SAM" id="MobiDB-lite"/>
    </source>
</evidence>
<dbReference type="PANTHER" id="PTHR43406:SF1">
    <property type="entry name" value="TRYPTOPHAN SYNTHASE ALPHA CHAIN, CHLOROPLASTIC"/>
    <property type="match status" value="1"/>
</dbReference>
<evidence type="ECO:0000256" key="2">
    <source>
        <dbReference type="ARBA" id="ARBA00004733"/>
    </source>
</evidence>
<comment type="function">
    <text evidence="1 9">The alpha subunit is responsible for the aldol cleavage of indoleglycerol phosphate to indole and glyceraldehyde 3-phosphate.</text>
</comment>
<dbReference type="InterPro" id="IPR002028">
    <property type="entry name" value="Trp_synthase_suA"/>
</dbReference>
<dbReference type="FunFam" id="3.20.20.70:FF:000037">
    <property type="entry name" value="Tryptophan synthase alpha chain"/>
    <property type="match status" value="1"/>
</dbReference>
<evidence type="ECO:0000313" key="12">
    <source>
        <dbReference type="EMBL" id="SNZ13165.1"/>
    </source>
</evidence>
<evidence type="ECO:0000313" key="13">
    <source>
        <dbReference type="Proteomes" id="UP000219453"/>
    </source>
</evidence>
<feature type="region of interest" description="Disordered" evidence="11">
    <location>
        <begin position="281"/>
        <end position="301"/>
    </location>
</feature>
<comment type="pathway">
    <text evidence="2 9">Amino-acid biosynthesis; L-tryptophan biosynthesis; L-tryptophan from chorismate: step 5/5.</text>
</comment>
<sequence>MSDDAAAATGDAAAAGEIEAAFAGDEPSLVPYVTAGDPEPEATAEYVEALAAGGADVIELGMPFSEPIADGPTIQNAIQRALAAGTTPERYFELVESLDVDVPLVCMTYYNLLYQYGDAREGSDYERLRPFVRRAAEAGISGLIIPDLPVDESDPLREACDEFGVDLIFVVAPTTTDERLEAMRERVSGFVYVQARLGTTGAQADVSDATHESLARLAEWSVPKAVGFGVSEREHAAEIVAAGADGVVAGSVFVDIVAEGDGDEGTVAERLEAKAAELKAGAIDGAEARPDEVGEPVDRTT</sequence>
<feature type="active site" description="Proton acceptor" evidence="9">
    <location>
        <position position="70"/>
    </location>
</feature>
<dbReference type="Gene3D" id="3.20.20.70">
    <property type="entry name" value="Aldolase class I"/>
    <property type="match status" value="1"/>
</dbReference>
<evidence type="ECO:0000256" key="4">
    <source>
        <dbReference type="ARBA" id="ARBA00022605"/>
    </source>
</evidence>
<comment type="catalytic activity">
    <reaction evidence="8 9">
        <text>(1S,2R)-1-C-(indol-3-yl)glycerol 3-phosphate + L-serine = D-glyceraldehyde 3-phosphate + L-tryptophan + H2O</text>
        <dbReference type="Rhea" id="RHEA:10532"/>
        <dbReference type="ChEBI" id="CHEBI:15377"/>
        <dbReference type="ChEBI" id="CHEBI:33384"/>
        <dbReference type="ChEBI" id="CHEBI:57912"/>
        <dbReference type="ChEBI" id="CHEBI:58866"/>
        <dbReference type="ChEBI" id="CHEBI:59776"/>
        <dbReference type="EC" id="4.2.1.20"/>
    </reaction>
</comment>
<evidence type="ECO:0000256" key="6">
    <source>
        <dbReference type="ARBA" id="ARBA00023141"/>
    </source>
</evidence>
<protein>
    <recommendedName>
        <fullName evidence="9">Tryptophan synthase alpha chain</fullName>
        <ecNumber evidence="9">4.2.1.20</ecNumber>
    </recommendedName>
</protein>
<dbReference type="PROSITE" id="PS00167">
    <property type="entry name" value="TRP_SYNTHASE_ALPHA"/>
    <property type="match status" value="1"/>
</dbReference>
<dbReference type="Proteomes" id="UP000219453">
    <property type="component" value="Unassembled WGS sequence"/>
</dbReference>